<reference evidence="2 3" key="1">
    <citation type="submission" date="2019-08" db="EMBL/GenBank/DDBJ databases">
        <title>Carotenoids and Carotenoid Binding Proteins in the Halophilic Cyanobacterium Euhalothece sp. ZM00.</title>
        <authorList>
            <person name="Cho S.M."/>
            <person name="Song J.Y."/>
            <person name="Park Y.-I."/>
        </authorList>
    </citation>
    <scope>NUCLEOTIDE SEQUENCE [LARGE SCALE GENOMIC DNA]</scope>
    <source>
        <strain evidence="2 3">Z-M001</strain>
    </source>
</reference>
<dbReference type="EMBL" id="CP042326">
    <property type="protein sequence ID" value="QDZ40093.1"/>
    <property type="molecule type" value="Genomic_DNA"/>
</dbReference>
<keyword evidence="3" id="KW-1185">Reference proteome</keyword>
<dbReference type="OrthoDB" id="582766at2"/>
<evidence type="ECO:0000259" key="1">
    <source>
        <dbReference type="Pfam" id="PF18929"/>
    </source>
</evidence>
<dbReference type="AlphaFoldDB" id="A0A5B8NLC7"/>
<dbReference type="InterPro" id="IPR043734">
    <property type="entry name" value="DUF5678"/>
</dbReference>
<dbReference type="Proteomes" id="UP000318453">
    <property type="component" value="Chromosome"/>
</dbReference>
<dbReference type="KEGG" id="enn:FRE64_09145"/>
<dbReference type="RefSeq" id="WP_146295761.1">
    <property type="nucleotide sequence ID" value="NZ_CP042326.1"/>
</dbReference>
<feature type="domain" description="DUF5678" evidence="1">
    <location>
        <begin position="28"/>
        <end position="74"/>
    </location>
</feature>
<dbReference type="Pfam" id="PF18929">
    <property type="entry name" value="DUF5678"/>
    <property type="match status" value="1"/>
</dbReference>
<proteinExistence type="predicted"/>
<protein>
    <recommendedName>
        <fullName evidence="1">DUF5678 domain-containing protein</fullName>
    </recommendedName>
</protein>
<evidence type="ECO:0000313" key="3">
    <source>
        <dbReference type="Proteomes" id="UP000318453"/>
    </source>
</evidence>
<evidence type="ECO:0000313" key="2">
    <source>
        <dbReference type="EMBL" id="QDZ40093.1"/>
    </source>
</evidence>
<sequence length="84" mass="9690">MNSKHQDVQKGANILQKHDQWLAENLDQLIEKYPGKIVAVLDGEVVAVGDTYQEVYAPFQKQNRDWMPLAIRVPYPDDLQELLI</sequence>
<gene>
    <name evidence="2" type="ORF">FRE64_09145</name>
</gene>
<accession>A0A5B8NLC7</accession>
<name>A0A5B8NLC7_9CHRO</name>
<organism evidence="2 3">
    <name type="scientific">Euhalothece natronophila Z-M001</name>
    <dbReference type="NCBI Taxonomy" id="522448"/>
    <lineage>
        <taxon>Bacteria</taxon>
        <taxon>Bacillati</taxon>
        <taxon>Cyanobacteriota</taxon>
        <taxon>Cyanophyceae</taxon>
        <taxon>Oscillatoriophycideae</taxon>
        <taxon>Chroococcales</taxon>
        <taxon>Halothecacae</taxon>
        <taxon>Halothece cluster</taxon>
        <taxon>Euhalothece</taxon>
    </lineage>
</organism>